<dbReference type="PANTHER" id="PTHR46663">
    <property type="entry name" value="DIGUANYLATE CYCLASE DGCT-RELATED"/>
    <property type="match status" value="1"/>
</dbReference>
<feature type="compositionally biased region" description="Basic residues" evidence="1">
    <location>
        <begin position="48"/>
        <end position="60"/>
    </location>
</feature>
<evidence type="ECO:0000313" key="4">
    <source>
        <dbReference type="Proteomes" id="UP000215043"/>
    </source>
</evidence>
<feature type="region of interest" description="Disordered" evidence="1">
    <location>
        <begin position="17"/>
        <end position="122"/>
    </location>
</feature>
<dbReference type="CDD" id="cd01949">
    <property type="entry name" value="GGDEF"/>
    <property type="match status" value="1"/>
</dbReference>
<protein>
    <submittedName>
        <fullName evidence="3">GGDEF domain-containing protein</fullName>
    </submittedName>
</protein>
<feature type="compositionally biased region" description="Pro residues" evidence="1">
    <location>
        <begin position="81"/>
        <end position="90"/>
    </location>
</feature>
<dbReference type="SUPFAM" id="SSF55073">
    <property type="entry name" value="Nucleotide cyclase"/>
    <property type="match status" value="1"/>
</dbReference>
<organism evidence="3 4">
    <name type="scientific">Actinopolyspora erythraea</name>
    <dbReference type="NCBI Taxonomy" id="414996"/>
    <lineage>
        <taxon>Bacteria</taxon>
        <taxon>Bacillati</taxon>
        <taxon>Actinomycetota</taxon>
        <taxon>Actinomycetes</taxon>
        <taxon>Actinopolysporales</taxon>
        <taxon>Actinopolysporaceae</taxon>
        <taxon>Actinopolyspora</taxon>
    </lineage>
</organism>
<dbReference type="EMBL" id="CP022752">
    <property type="protein sequence ID" value="ASU79201.1"/>
    <property type="molecule type" value="Genomic_DNA"/>
</dbReference>
<dbReference type="NCBIfam" id="TIGR00254">
    <property type="entry name" value="GGDEF"/>
    <property type="match status" value="1"/>
</dbReference>
<dbReference type="KEGG" id="aey:CDG81_13900"/>
<dbReference type="InterPro" id="IPR000160">
    <property type="entry name" value="GGDEF_dom"/>
</dbReference>
<dbReference type="PANTHER" id="PTHR46663:SF2">
    <property type="entry name" value="GGDEF DOMAIN-CONTAINING PROTEIN"/>
    <property type="match status" value="1"/>
</dbReference>
<evidence type="ECO:0000313" key="3">
    <source>
        <dbReference type="EMBL" id="ASU79201.1"/>
    </source>
</evidence>
<dbReference type="AlphaFoldDB" id="A0A223RTM4"/>
<proteinExistence type="predicted"/>
<evidence type="ECO:0000256" key="1">
    <source>
        <dbReference type="SAM" id="MobiDB-lite"/>
    </source>
</evidence>
<dbReference type="Proteomes" id="UP000215043">
    <property type="component" value="Chromosome"/>
</dbReference>
<dbReference type="SMART" id="SM00267">
    <property type="entry name" value="GGDEF"/>
    <property type="match status" value="1"/>
</dbReference>
<feature type="domain" description="GGDEF" evidence="2">
    <location>
        <begin position="203"/>
        <end position="332"/>
    </location>
</feature>
<sequence length="363" mass="39707">MDCGELRGLAQRHLRRHPRRILPSDTTLLAPSPRLGDGDRHAGLHLAPRQHRRHRQRSRRPVLAPPMAARIRRATDRLGPSPLPGRPPPRQRSASPHRPVLDGHGHDLDRRQRDPAVQRLTRRKATVMHLCEWMSTSTPSTRRSSRSAATLGTATVAAAAGWAATAYRLRIRTRQLARAHRDPVTGLLTRTGFEAAAARTLTKANAVGLLDPDGFKPINDTHGHHTGDRVLRTVARRLDAELGTAAVTGRLGGDELAFVAHLSELDQLDRLLSALTAPITLPDLGRPLHVGVSLGITTVTTPAPDLNEALEGADLAMYEAKTHRVGWRVHSPQTVAEFRETILCPPQREGEPAGLMSTGTARR</sequence>
<dbReference type="InterPro" id="IPR043128">
    <property type="entry name" value="Rev_trsase/Diguanyl_cyclase"/>
</dbReference>
<dbReference type="PROSITE" id="PS50887">
    <property type="entry name" value="GGDEF"/>
    <property type="match status" value="1"/>
</dbReference>
<accession>A0A223RTM4</accession>
<dbReference type="Pfam" id="PF00990">
    <property type="entry name" value="GGDEF"/>
    <property type="match status" value="1"/>
</dbReference>
<evidence type="ECO:0000259" key="2">
    <source>
        <dbReference type="PROSITE" id="PS50887"/>
    </source>
</evidence>
<dbReference type="InterPro" id="IPR052163">
    <property type="entry name" value="DGC-Regulatory_Protein"/>
</dbReference>
<gene>
    <name evidence="3" type="ORF">CDG81_13900</name>
</gene>
<dbReference type="Gene3D" id="3.30.70.270">
    <property type="match status" value="1"/>
</dbReference>
<name>A0A223RTM4_9ACTN</name>
<dbReference type="InterPro" id="IPR029787">
    <property type="entry name" value="Nucleotide_cyclase"/>
</dbReference>
<feature type="compositionally biased region" description="Basic and acidic residues" evidence="1">
    <location>
        <begin position="99"/>
        <end position="116"/>
    </location>
</feature>
<reference evidence="3 4" key="1">
    <citation type="submission" date="2017-08" db="EMBL/GenBank/DDBJ databases">
        <title>The complete genome sequence of moderately halophilic actinomycete Actinopolyspora erythraea YIM 90600, the producer of novel erythromycin, novel actinopolysporins A-C and tubercidin.</title>
        <authorList>
            <person name="Yin M."/>
            <person name="Tang S."/>
        </authorList>
    </citation>
    <scope>NUCLEOTIDE SEQUENCE [LARGE SCALE GENOMIC DNA]</scope>
    <source>
        <strain evidence="3 4">YIM 90600</strain>
    </source>
</reference>